<evidence type="ECO:0000256" key="2">
    <source>
        <dbReference type="ARBA" id="ARBA00022723"/>
    </source>
</evidence>
<dbReference type="Gene3D" id="1.10.10.60">
    <property type="entry name" value="Homeodomain-like"/>
    <property type="match status" value="1"/>
</dbReference>
<dbReference type="GO" id="GO:0003899">
    <property type="term" value="F:DNA-directed RNA polymerase activity"/>
    <property type="evidence" value="ECO:0007669"/>
    <property type="project" value="InterPro"/>
</dbReference>
<evidence type="ECO:0000313" key="5">
    <source>
        <dbReference type="EMBL" id="QHT14161.1"/>
    </source>
</evidence>
<reference evidence="5" key="1">
    <citation type="journal article" date="2020" name="Nature">
        <title>Giant virus diversity and host interactions through global metagenomics.</title>
        <authorList>
            <person name="Schulz F."/>
            <person name="Roux S."/>
            <person name="Paez-Espino D."/>
            <person name="Jungbluth S."/>
            <person name="Walsh D.A."/>
            <person name="Denef V.J."/>
            <person name="McMahon K.D."/>
            <person name="Konstantinidis K.T."/>
            <person name="Eloe-Fadrosh E.A."/>
            <person name="Kyrpides N.C."/>
            <person name="Woyke T."/>
        </authorList>
    </citation>
    <scope>NUCLEOTIDE SEQUENCE</scope>
    <source>
        <strain evidence="5">GVMAG-M-3300023174-137</strain>
    </source>
</reference>
<sequence length="82" mass="9630">MIIPIRCMNCGKTIADKWRYYQQELQAMFKASGTRGDKEDRVYFDGKPIQDTPEKAVLDKMKITRSCCRKHFLTQVDLIDKI</sequence>
<dbReference type="GO" id="GO:0000428">
    <property type="term" value="C:DNA-directed RNA polymerase complex"/>
    <property type="evidence" value="ECO:0007669"/>
    <property type="project" value="UniProtKB-KW"/>
</dbReference>
<dbReference type="EMBL" id="MN739580">
    <property type="protein sequence ID" value="QHT14161.1"/>
    <property type="molecule type" value="Genomic_DNA"/>
</dbReference>
<dbReference type="SUPFAM" id="SSF46924">
    <property type="entry name" value="RNA polymerase subunit RPB10"/>
    <property type="match status" value="1"/>
</dbReference>
<keyword evidence="3" id="KW-0862">Zinc</keyword>
<dbReference type="PANTHER" id="PTHR23431:SF3">
    <property type="entry name" value="DNA-DIRECTED RNA POLYMERASES I, II, AND III SUBUNIT RPABC5"/>
    <property type="match status" value="1"/>
</dbReference>
<evidence type="ECO:0000256" key="4">
    <source>
        <dbReference type="ARBA" id="ARBA00023163"/>
    </source>
</evidence>
<accession>A0A6C0DCQ4</accession>
<evidence type="ECO:0000256" key="1">
    <source>
        <dbReference type="ARBA" id="ARBA00022478"/>
    </source>
</evidence>
<proteinExistence type="predicted"/>
<dbReference type="InterPro" id="IPR000268">
    <property type="entry name" value="RPABC5/Rpb10"/>
</dbReference>
<keyword evidence="4" id="KW-0804">Transcription</keyword>
<name>A0A6C0DCQ4_9ZZZZ</name>
<evidence type="ECO:0000256" key="3">
    <source>
        <dbReference type="ARBA" id="ARBA00022833"/>
    </source>
</evidence>
<dbReference type="GO" id="GO:0003677">
    <property type="term" value="F:DNA binding"/>
    <property type="evidence" value="ECO:0007669"/>
    <property type="project" value="InterPro"/>
</dbReference>
<dbReference type="GO" id="GO:0006351">
    <property type="term" value="P:DNA-templated transcription"/>
    <property type="evidence" value="ECO:0007669"/>
    <property type="project" value="InterPro"/>
</dbReference>
<protein>
    <submittedName>
        <fullName evidence="5">Uncharacterized protein</fullName>
    </submittedName>
</protein>
<dbReference type="PANTHER" id="PTHR23431">
    <property type="entry name" value="DNA-DIRECTED RNA POLYMERASES I, II, AND III SUBUNIT RPABC5 FAMILY MEMBER"/>
    <property type="match status" value="1"/>
</dbReference>
<keyword evidence="2" id="KW-0479">Metal-binding</keyword>
<dbReference type="GO" id="GO:0008270">
    <property type="term" value="F:zinc ion binding"/>
    <property type="evidence" value="ECO:0007669"/>
    <property type="project" value="TreeGrafter"/>
</dbReference>
<dbReference type="Pfam" id="PF01194">
    <property type="entry name" value="RNA_pol_N"/>
    <property type="match status" value="1"/>
</dbReference>
<dbReference type="AlphaFoldDB" id="A0A6C0DCQ4"/>
<organism evidence="5">
    <name type="scientific">viral metagenome</name>
    <dbReference type="NCBI Taxonomy" id="1070528"/>
    <lineage>
        <taxon>unclassified sequences</taxon>
        <taxon>metagenomes</taxon>
        <taxon>organismal metagenomes</taxon>
    </lineage>
</organism>
<keyword evidence="1" id="KW-0240">DNA-directed RNA polymerase</keyword>
<dbReference type="InterPro" id="IPR023580">
    <property type="entry name" value="RNA_pol_su_RPB10"/>
</dbReference>